<evidence type="ECO:0000256" key="7">
    <source>
        <dbReference type="SAM" id="Phobius"/>
    </source>
</evidence>
<dbReference type="GO" id="GO:0005886">
    <property type="term" value="C:plasma membrane"/>
    <property type="evidence" value="ECO:0007669"/>
    <property type="project" value="UniProtKB-SubCell"/>
</dbReference>
<evidence type="ECO:0000256" key="1">
    <source>
        <dbReference type="ARBA" id="ARBA00004651"/>
    </source>
</evidence>
<accession>A0A1H3GG45</accession>
<dbReference type="GO" id="GO:0015421">
    <property type="term" value="F:ABC-type oligopeptide transporter activity"/>
    <property type="evidence" value="ECO:0007669"/>
    <property type="project" value="TreeGrafter"/>
</dbReference>
<dbReference type="PROSITE" id="PS50929">
    <property type="entry name" value="ABC_TM1F"/>
    <property type="match status" value="1"/>
</dbReference>
<dbReference type="InterPro" id="IPR027417">
    <property type="entry name" value="P-loop_NTPase"/>
</dbReference>
<dbReference type="GO" id="GO:0034775">
    <property type="term" value="P:glutathione transmembrane transport"/>
    <property type="evidence" value="ECO:0007669"/>
    <property type="project" value="InterPro"/>
</dbReference>
<evidence type="ECO:0000256" key="6">
    <source>
        <dbReference type="ARBA" id="ARBA00023136"/>
    </source>
</evidence>
<dbReference type="EMBL" id="FNNI01000009">
    <property type="protein sequence ID" value="SDY02283.1"/>
    <property type="molecule type" value="Genomic_DNA"/>
</dbReference>
<dbReference type="SMART" id="SM00382">
    <property type="entry name" value="AAA"/>
    <property type="match status" value="1"/>
</dbReference>
<organism evidence="10 11">
    <name type="scientific">Aidingimonas halophila</name>
    <dbReference type="NCBI Taxonomy" id="574349"/>
    <lineage>
        <taxon>Bacteria</taxon>
        <taxon>Pseudomonadati</taxon>
        <taxon>Pseudomonadota</taxon>
        <taxon>Gammaproteobacteria</taxon>
        <taxon>Oceanospirillales</taxon>
        <taxon>Halomonadaceae</taxon>
        <taxon>Aidingimonas</taxon>
    </lineage>
</organism>
<dbReference type="InterPro" id="IPR003439">
    <property type="entry name" value="ABC_transporter-like_ATP-bd"/>
</dbReference>
<feature type="transmembrane region" description="Helical" evidence="7">
    <location>
        <begin position="169"/>
        <end position="189"/>
    </location>
</feature>
<evidence type="ECO:0000256" key="4">
    <source>
        <dbReference type="ARBA" id="ARBA00022840"/>
    </source>
</evidence>
<dbReference type="InterPro" id="IPR011527">
    <property type="entry name" value="ABC1_TM_dom"/>
</dbReference>
<dbReference type="Gene3D" id="1.20.1560.10">
    <property type="entry name" value="ABC transporter type 1, transmembrane domain"/>
    <property type="match status" value="1"/>
</dbReference>
<dbReference type="PROSITE" id="PS00211">
    <property type="entry name" value="ABC_TRANSPORTER_1"/>
    <property type="match status" value="1"/>
</dbReference>
<dbReference type="PANTHER" id="PTHR43394:SF1">
    <property type="entry name" value="ATP-BINDING CASSETTE SUB-FAMILY B MEMBER 10, MITOCHONDRIAL"/>
    <property type="match status" value="1"/>
</dbReference>
<feature type="transmembrane region" description="Helical" evidence="7">
    <location>
        <begin position="287"/>
        <end position="309"/>
    </location>
</feature>
<evidence type="ECO:0000313" key="11">
    <source>
        <dbReference type="Proteomes" id="UP000198500"/>
    </source>
</evidence>
<feature type="transmembrane region" description="Helical" evidence="7">
    <location>
        <begin position="21"/>
        <end position="44"/>
    </location>
</feature>
<dbReference type="GO" id="GO:0016887">
    <property type="term" value="F:ATP hydrolysis activity"/>
    <property type="evidence" value="ECO:0007669"/>
    <property type="project" value="InterPro"/>
</dbReference>
<dbReference type="InterPro" id="IPR017871">
    <property type="entry name" value="ABC_transporter-like_CS"/>
</dbReference>
<feature type="transmembrane region" description="Helical" evidence="7">
    <location>
        <begin position="142"/>
        <end position="163"/>
    </location>
</feature>
<dbReference type="GO" id="GO:0045454">
    <property type="term" value="P:cell redox homeostasis"/>
    <property type="evidence" value="ECO:0007669"/>
    <property type="project" value="InterPro"/>
</dbReference>
<keyword evidence="4 10" id="KW-0067">ATP-binding</keyword>
<evidence type="ECO:0000313" key="10">
    <source>
        <dbReference type="EMBL" id="SDY02283.1"/>
    </source>
</evidence>
<feature type="transmembrane region" description="Helical" evidence="7">
    <location>
        <begin position="250"/>
        <end position="275"/>
    </location>
</feature>
<keyword evidence="2 7" id="KW-0812">Transmembrane</keyword>
<dbReference type="Pfam" id="PF00664">
    <property type="entry name" value="ABC_membrane"/>
    <property type="match status" value="1"/>
</dbReference>
<feature type="transmembrane region" description="Helical" evidence="7">
    <location>
        <begin position="50"/>
        <end position="75"/>
    </location>
</feature>
<dbReference type="InterPro" id="IPR003593">
    <property type="entry name" value="AAA+_ATPase"/>
</dbReference>
<evidence type="ECO:0000256" key="2">
    <source>
        <dbReference type="ARBA" id="ARBA00022692"/>
    </source>
</evidence>
<feature type="domain" description="ABC transmembrane type-1" evidence="9">
    <location>
        <begin position="22"/>
        <end position="311"/>
    </location>
</feature>
<keyword evidence="11" id="KW-1185">Reference proteome</keyword>
<dbReference type="SUPFAM" id="SSF90123">
    <property type="entry name" value="ABC transporter transmembrane region"/>
    <property type="match status" value="1"/>
</dbReference>
<dbReference type="SUPFAM" id="SSF52540">
    <property type="entry name" value="P-loop containing nucleoside triphosphate hydrolases"/>
    <property type="match status" value="1"/>
</dbReference>
<proteinExistence type="predicted"/>
<keyword evidence="3" id="KW-0547">Nucleotide-binding</keyword>
<keyword evidence="6 7" id="KW-0472">Membrane</keyword>
<dbReference type="InterPro" id="IPR014223">
    <property type="entry name" value="ABC_CydC/D"/>
</dbReference>
<dbReference type="STRING" id="574349.SAMN05443545_109104"/>
<dbReference type="InterPro" id="IPR036640">
    <property type="entry name" value="ABC1_TM_sf"/>
</dbReference>
<dbReference type="Pfam" id="PF00005">
    <property type="entry name" value="ABC_tran"/>
    <property type="match status" value="1"/>
</dbReference>
<sequence length="572" mass="61824">MTNEFRPWLKLLRRRRSRLMTGALLMVLTVGSGAALLALSGWFITATAVAGMLLAAGGAMTLDVYVPGGGIRFFAVTRTVSRYLERLYNHDTVLRLLADLRAGMFAVLVKLDAHTLSRRRASEWLNRLTADIDTLDSLYLRLLAPPAVTLLAIILVSGVASIFVPWVGATIALLLGGTWLWLIAGQAWWGMAASQRRVTTQETLRSHTIDHLQGLAALSAYGSLASHHQTIARSEQCLYRDQRRLAGMVAFGNAMVSVAVGMTALAVLYLASWAYQEQSISAPVMVMLPLAVLAMSEALAMLPMALTHFGATRSAARRLNALRQSRSRISTSNAVRYAQGHPPEVRLENVTLHYPGAPRPALSNLDLRLAPGERVALVGPSGAGKSSVAQLMARLVEPQVGHVVIGGIEVSEIVLDDWHGRLGYLTQQVELFHDSIAANLQIADHEADEGALWHVLAMVELDAWVRQLPHGLATMVGEGGAQLSGGQARRLTLARVLLAEPEVVIFDELFSGLDGELASRISTRLDPWLQGRSVLFLVHQLEGGDVDPPGIDRAVILSDGGVVEPPLGEAVR</sequence>
<dbReference type="Proteomes" id="UP000198500">
    <property type="component" value="Unassembled WGS sequence"/>
</dbReference>
<gene>
    <name evidence="10" type="ORF">SAMN05443545_109104</name>
</gene>
<reference evidence="10 11" key="1">
    <citation type="submission" date="2016-10" db="EMBL/GenBank/DDBJ databases">
        <authorList>
            <person name="de Groot N.N."/>
        </authorList>
    </citation>
    <scope>NUCLEOTIDE SEQUENCE [LARGE SCALE GENOMIC DNA]</scope>
    <source>
        <strain evidence="10 11">DSM 19219</strain>
    </source>
</reference>
<evidence type="ECO:0000259" key="9">
    <source>
        <dbReference type="PROSITE" id="PS50929"/>
    </source>
</evidence>
<dbReference type="NCBIfam" id="TIGR02868">
    <property type="entry name" value="CydC"/>
    <property type="match status" value="1"/>
</dbReference>
<keyword evidence="5 7" id="KW-1133">Transmembrane helix</keyword>
<dbReference type="RefSeq" id="WP_229806490.1">
    <property type="nucleotide sequence ID" value="NZ_BMXH01000007.1"/>
</dbReference>
<comment type="subcellular location">
    <subcellularLocation>
        <location evidence="1">Cell membrane</location>
        <topology evidence="1">Multi-pass membrane protein</topology>
    </subcellularLocation>
</comment>
<evidence type="ECO:0000256" key="5">
    <source>
        <dbReference type="ARBA" id="ARBA00022989"/>
    </source>
</evidence>
<dbReference type="GO" id="GO:0005524">
    <property type="term" value="F:ATP binding"/>
    <property type="evidence" value="ECO:0007669"/>
    <property type="project" value="UniProtKB-KW"/>
</dbReference>
<dbReference type="AlphaFoldDB" id="A0A1H3GG45"/>
<evidence type="ECO:0000256" key="3">
    <source>
        <dbReference type="ARBA" id="ARBA00022741"/>
    </source>
</evidence>
<evidence type="ECO:0000259" key="8">
    <source>
        <dbReference type="PROSITE" id="PS50893"/>
    </source>
</evidence>
<feature type="domain" description="ABC transporter" evidence="8">
    <location>
        <begin position="345"/>
        <end position="568"/>
    </location>
</feature>
<protein>
    <submittedName>
        <fullName evidence="10">ATP-binding cassette, subfamily C, CydC</fullName>
    </submittedName>
</protein>
<name>A0A1H3GG45_9GAMM</name>
<dbReference type="InterPro" id="IPR039421">
    <property type="entry name" value="Type_1_exporter"/>
</dbReference>
<dbReference type="Gene3D" id="3.40.50.300">
    <property type="entry name" value="P-loop containing nucleotide triphosphate hydrolases"/>
    <property type="match status" value="1"/>
</dbReference>
<dbReference type="PANTHER" id="PTHR43394">
    <property type="entry name" value="ATP-DEPENDENT PERMEASE MDL1, MITOCHONDRIAL"/>
    <property type="match status" value="1"/>
</dbReference>
<dbReference type="PROSITE" id="PS50893">
    <property type="entry name" value="ABC_TRANSPORTER_2"/>
    <property type="match status" value="1"/>
</dbReference>